<dbReference type="VEuPathDB" id="FungiDB:FGRAMPH1_01G14159"/>
<dbReference type="Proteomes" id="UP000070720">
    <property type="component" value="Chromosome 2"/>
</dbReference>
<dbReference type="PANTHER" id="PTHR11799">
    <property type="entry name" value="PARAOXONASE"/>
    <property type="match status" value="1"/>
</dbReference>
<dbReference type="EnsemblFungi" id="CEF78882">
    <property type="protein sequence ID" value="CEF78882"/>
    <property type="gene ID" value="FGRRES_16175"/>
</dbReference>
<evidence type="ECO:0000313" key="1">
    <source>
        <dbReference type="EMBL" id="CEF78882.1"/>
    </source>
</evidence>
<proteinExistence type="predicted"/>
<accession>A0A0E0S5V7</accession>
<dbReference type="AlphaFoldDB" id="A0A0E0S5V7"/>
<dbReference type="EMBL" id="HG970333">
    <property type="protein sequence ID" value="CEF78882.1"/>
    <property type="molecule type" value="Genomic_DNA"/>
</dbReference>
<keyword evidence="3" id="KW-1185">Reference proteome</keyword>
<organism evidence="2">
    <name type="scientific">Gibberella zeae (strain ATCC MYA-4620 / CBS 123657 / FGSC 9075 / NRRL 31084 / PH-1)</name>
    <name type="common">Wheat head blight fungus</name>
    <name type="synonym">Fusarium graminearum</name>
    <dbReference type="NCBI Taxonomy" id="229533"/>
    <lineage>
        <taxon>Eukaryota</taxon>
        <taxon>Fungi</taxon>
        <taxon>Dikarya</taxon>
        <taxon>Ascomycota</taxon>
        <taxon>Pezizomycotina</taxon>
        <taxon>Sordariomycetes</taxon>
        <taxon>Hypocreomycetidae</taxon>
        <taxon>Hypocreales</taxon>
        <taxon>Nectriaceae</taxon>
        <taxon>Fusarium</taxon>
    </lineage>
</organism>
<reference evidence="1 3" key="4">
    <citation type="journal article" date="2015" name="BMC Genomics">
        <title>The completed genome sequence of the pathogenic ascomycete fungus Fusarium graminearum.</title>
        <authorList>
            <person name="King R."/>
            <person name="Urban M."/>
            <person name="Hammond-Kosack M.C."/>
            <person name="Hassani-Pak K."/>
            <person name="Hammond-Kosack K.E."/>
        </authorList>
    </citation>
    <scope>NUCLEOTIDE SEQUENCE [LARGE SCALE GENOMIC DNA]</scope>
    <source>
        <strain evidence="3">ATCC MYA-4620 / CBS 123657 / FGSC 9075 / NRRL 31084 / PH-1</strain>
        <strain evidence="1">PH-1</strain>
    </source>
</reference>
<reference evidence="2 3" key="2">
    <citation type="journal article" date="2010" name="Nature">
        <title>Comparative genomics reveals mobile pathogenicity chromosomes in Fusarium.</title>
        <authorList>
            <person name="Ma L.J."/>
            <person name="van der Does H.C."/>
            <person name="Borkovich K.A."/>
            <person name="Coleman J.J."/>
            <person name="Daboussi M.J."/>
            <person name="Di Pietro A."/>
            <person name="Dufresne M."/>
            <person name="Freitag M."/>
            <person name="Grabherr M."/>
            <person name="Henrissat B."/>
            <person name="Houterman P.M."/>
            <person name="Kang S."/>
            <person name="Shim W.B."/>
            <person name="Woloshuk C."/>
            <person name="Xie X."/>
            <person name="Xu J.R."/>
            <person name="Antoniw J."/>
            <person name="Baker S.E."/>
            <person name="Bluhm B.H."/>
            <person name="Breakspear A."/>
            <person name="Brown D.W."/>
            <person name="Butchko R.A."/>
            <person name="Chapman S."/>
            <person name="Coulson R."/>
            <person name="Coutinho P.M."/>
            <person name="Danchin E.G."/>
            <person name="Diener A."/>
            <person name="Gale L.R."/>
            <person name="Gardiner D.M."/>
            <person name="Goff S."/>
            <person name="Hammond-Kosack K.E."/>
            <person name="Hilburn K."/>
            <person name="Hua-Van A."/>
            <person name="Jonkers W."/>
            <person name="Kazan K."/>
            <person name="Kodira C.D."/>
            <person name="Koehrsen M."/>
            <person name="Kumar L."/>
            <person name="Lee Y.H."/>
            <person name="Li L."/>
            <person name="Manners J.M."/>
            <person name="Miranda-Saavedra D."/>
            <person name="Mukherjee M."/>
            <person name="Park G."/>
            <person name="Park J."/>
            <person name="Park S.Y."/>
            <person name="Proctor R.H."/>
            <person name="Regev A."/>
            <person name="Ruiz-Roldan M.C."/>
            <person name="Sain D."/>
            <person name="Sakthikumar S."/>
            <person name="Sykes S."/>
            <person name="Schwartz D.C."/>
            <person name="Turgeon B.G."/>
            <person name="Wapinski I."/>
            <person name="Yoder O."/>
            <person name="Young S."/>
            <person name="Zeng Q."/>
            <person name="Zhou S."/>
            <person name="Galagan J."/>
            <person name="Cuomo C.A."/>
            <person name="Kistler H.C."/>
            <person name="Rep M."/>
        </authorList>
    </citation>
    <scope>GENOME REANNOTATION</scope>
    <source>
        <strain evidence="3">ATCC MYA-4620 / CBS 123657 / FGSC 9075 / NRRL 31084 / PH-1</strain>
        <strain evidence="2">PH-1 / ATCC MYA-4620 / FGSC 9075 / NRRL 31084</strain>
    </source>
</reference>
<reference key="3">
    <citation type="submission" date="2014-02" db="EMBL/GenBank/DDBJ databases">
        <title>A revised Fusarium graminearum genomic reference sequence using whole shotgun re-sequencing.</title>
        <authorList>
            <person name="King R."/>
            <person name="Urban M."/>
            <person name="Hassani-Pak K."/>
            <person name="Hammond-Kosack K."/>
        </authorList>
    </citation>
    <scope>NUCLEOTIDE SEQUENCE</scope>
    <source>
        <strain>PH-1</strain>
    </source>
</reference>
<reference evidence="2 3" key="1">
    <citation type="journal article" date="2007" name="Science">
        <title>The Fusarium graminearum genome reveals a link between localized polymorphism and pathogen specialization.</title>
        <authorList>
            <person name="Cuomo C.A."/>
            <person name="Gueldener U."/>
            <person name="Xu J.-R."/>
            <person name="Trail F."/>
            <person name="Turgeon B.G."/>
            <person name="Di Pietro A."/>
            <person name="Walton J.D."/>
            <person name="Ma L.-J."/>
            <person name="Baker S.E."/>
            <person name="Rep M."/>
            <person name="Adam G."/>
            <person name="Antoniw J."/>
            <person name="Baldwin T."/>
            <person name="Calvo S.E."/>
            <person name="Chang Y.-L."/>
            <person name="DeCaprio D."/>
            <person name="Gale L.R."/>
            <person name="Gnerre S."/>
            <person name="Goswami R.S."/>
            <person name="Hammond-Kosack K."/>
            <person name="Harris L.J."/>
            <person name="Hilburn K."/>
            <person name="Kennell J.C."/>
            <person name="Kroken S."/>
            <person name="Magnuson J.K."/>
            <person name="Mannhaupt G."/>
            <person name="Mauceli E.W."/>
            <person name="Mewes H.-W."/>
            <person name="Mitterbauer R."/>
            <person name="Muehlbauer G."/>
            <person name="Muensterkoetter M."/>
            <person name="Nelson D."/>
            <person name="O'Donnell K."/>
            <person name="Ouellet T."/>
            <person name="Qi W."/>
            <person name="Quesneville H."/>
            <person name="Roncero M.I.G."/>
            <person name="Seong K.-Y."/>
            <person name="Tetko I.V."/>
            <person name="Urban M."/>
            <person name="Waalwijk C."/>
            <person name="Ward T.J."/>
            <person name="Yao J."/>
            <person name="Birren B.W."/>
            <person name="Kistler H.C."/>
        </authorList>
    </citation>
    <scope>NUCLEOTIDE SEQUENCE [LARGE SCALE GENOMIC DNA]</scope>
    <source>
        <strain evidence="3">ATCC MYA-4620 / CBS 123657 / FGSC 9075 / NRRL 31084 / PH-1</strain>
        <strain evidence="2">PH-1 / ATCC MYA-4620 / FGSC 9075 / NRRL 31084</strain>
    </source>
</reference>
<gene>
    <name evidence="2" type="primary">FG03973.1</name>
    <name evidence="1" type="ORF">FGRAMPH1_01T14159</name>
</gene>
<sequence length="398" mass="43488">MVNILLKIGLSVVVILAVLFQVYLKEAVWLGLGIGKVMQPISDFPYACRKIVDPRMEACEDMWLSQSTRQLFLVCSDPIARDAWFPNVGALNISGRSQRDSIVALDIDKPVGTSFEPRTLKTEGFAGTSGDGIINIAGFTGIDNSDGSIDLLVTNMRPSVDAESGNYLDQFVHGANTTVEHFTTGAGPNELKHVRTFADAGITTPNRVAVMDDKTFYVANDHGPHMMGWRHHLSPILGFANINVCKPNTPCKEVSSSLKFPNGLAIHGNTLYVPDSIRGTLTIYNILPNKDLKKVDEIKLNYGLDNVSIDENGDLWIAAFPVGIEIYKANKDPYNAHPPSAVLRVRKVDGEWKVDKVLEDKDGEVLPAATTALHDAKTGRIFLSSVISPWITVCEANA</sequence>
<dbReference type="PANTHER" id="PTHR11799:SF20">
    <property type="entry name" value="SMP-30_GLUCONOLACTONASE_LRE-LIKE REGION DOMAIN-CONTAINING PROTEIN"/>
    <property type="match status" value="1"/>
</dbReference>
<name>A0A0E0S5V7_GIBZE</name>
<dbReference type="SUPFAM" id="SSF63829">
    <property type="entry name" value="Calcium-dependent phosphotriesterase"/>
    <property type="match status" value="1"/>
</dbReference>
<dbReference type="InParanoid" id="A0A0E0S5V7"/>
<dbReference type="Gene3D" id="2.120.10.30">
    <property type="entry name" value="TolB, C-terminal domain"/>
    <property type="match status" value="1"/>
</dbReference>
<dbReference type="InterPro" id="IPR011042">
    <property type="entry name" value="6-blade_b-propeller_TolB-like"/>
</dbReference>
<evidence type="ECO:0000313" key="2">
    <source>
        <dbReference type="EnsemblFungi" id="CEF78882"/>
    </source>
</evidence>
<reference evidence="2" key="5">
    <citation type="submission" date="2017-01" db="UniProtKB">
        <authorList>
            <consortium name="EnsemblFungi"/>
        </authorList>
    </citation>
    <scope>IDENTIFICATION</scope>
    <source>
        <strain evidence="2">PH-1 / ATCC MYA-4620 / FGSC 9075 / NRRL 31084</strain>
    </source>
</reference>
<protein>
    <submittedName>
        <fullName evidence="1">Chromosome 2, complete genome</fullName>
    </submittedName>
</protein>
<dbReference type="InterPro" id="IPR051288">
    <property type="entry name" value="Serum_paraoxonase/arylesterase"/>
</dbReference>
<evidence type="ECO:0000313" key="3">
    <source>
        <dbReference type="Proteomes" id="UP000070720"/>
    </source>
</evidence>